<accession>A0A6U4YT94</accession>
<dbReference type="AlphaFoldDB" id="A0A6U4YT94"/>
<dbReference type="EMBL" id="HBFX01033074">
    <property type="protein sequence ID" value="CAD8968909.1"/>
    <property type="molecule type" value="Transcribed_RNA"/>
</dbReference>
<reference evidence="2" key="1">
    <citation type="submission" date="2021-01" db="EMBL/GenBank/DDBJ databases">
        <authorList>
            <person name="Corre E."/>
            <person name="Pelletier E."/>
            <person name="Niang G."/>
            <person name="Scheremetjew M."/>
            <person name="Finn R."/>
            <person name="Kale V."/>
            <person name="Holt S."/>
            <person name="Cochrane G."/>
            <person name="Meng A."/>
            <person name="Brown T."/>
            <person name="Cohen L."/>
        </authorList>
    </citation>
    <scope>NUCLEOTIDE SEQUENCE</scope>
    <source>
        <strain evidence="1">CCMP441</strain>
        <strain evidence="2">CCMP644</strain>
    </source>
</reference>
<organism evidence="2">
    <name type="scientific">Hemiselmis andersenii</name>
    <name type="common">Cryptophyte alga</name>
    <dbReference type="NCBI Taxonomy" id="464988"/>
    <lineage>
        <taxon>Eukaryota</taxon>
        <taxon>Cryptophyceae</taxon>
        <taxon>Cryptomonadales</taxon>
        <taxon>Hemiselmidaceae</taxon>
        <taxon>Hemiselmis</taxon>
    </lineage>
</organism>
<sequence>MASVTKNAESGNSVVMDAQGNTIFPCGYRGGAKQRVSAPVEFEDAAVSLSSQLGIAQVEKDKATQASDPLLCIQMNTVLSEEAMDNVKKLCGPGYEVDKTGLVTPIEPEAEGSNISKGPGYFYQPHALAAGMGTEGFLGDDAAQLTQDDLAVVCKLVEDDQKEIKSACFQYLLQYFKGMDEEGKGVLVGDAFKTAIGKLEEEMPMEAKDAPWMTPKAAQLIEEAGAEGTIDYVKFLMDELESPRDDAL</sequence>
<evidence type="ECO:0008006" key="3">
    <source>
        <dbReference type="Google" id="ProtNLM"/>
    </source>
</evidence>
<proteinExistence type="predicted"/>
<evidence type="ECO:0000313" key="1">
    <source>
        <dbReference type="EMBL" id="CAD8737617.1"/>
    </source>
</evidence>
<protein>
    <recommendedName>
        <fullName evidence="3">EF-hand domain-containing protein</fullName>
    </recommendedName>
</protein>
<dbReference type="EMBL" id="HBFK01006913">
    <property type="protein sequence ID" value="CAD8737617.1"/>
    <property type="molecule type" value="Transcribed_RNA"/>
</dbReference>
<gene>
    <name evidence="2" type="ORF">HAND00432_LOCUS19905</name>
    <name evidence="1" type="ORF">HAND1043_LOCUS4109</name>
</gene>
<name>A0A6U4YT94_HEMAN</name>
<evidence type="ECO:0000313" key="2">
    <source>
        <dbReference type="EMBL" id="CAD8968909.1"/>
    </source>
</evidence>